<feature type="signal peptide" evidence="2">
    <location>
        <begin position="1"/>
        <end position="29"/>
    </location>
</feature>
<feature type="chain" id="PRO_5025644168" evidence="2">
    <location>
        <begin position="30"/>
        <end position="102"/>
    </location>
</feature>
<proteinExistence type="predicted"/>
<reference evidence="3" key="1">
    <citation type="submission" date="2019-06" db="EMBL/GenBank/DDBJ databases">
        <authorList>
            <consortium name="Wellcome Sanger Institute Data Sharing"/>
        </authorList>
    </citation>
    <scope>NUCLEOTIDE SEQUENCE [LARGE SCALE GENOMIC DNA]</scope>
</reference>
<reference evidence="3" key="2">
    <citation type="submission" date="2025-08" db="UniProtKB">
        <authorList>
            <consortium name="Ensembl"/>
        </authorList>
    </citation>
    <scope>IDENTIFICATION</scope>
</reference>
<evidence type="ECO:0000313" key="3">
    <source>
        <dbReference type="Ensembl" id="ENSMMDP00005018864.1"/>
    </source>
</evidence>
<name>A0A667Y3V7_9TELE</name>
<accession>A0A667Y3V7</accession>
<sequence length="102" mass="11438">QQRITRQPRQLTLTLALLASLALRFPTGAFESLSPRHHGSEESNGRRANLSVPEEPNTLGSSRKNSQMSQNSDFLGSSRPETKPSSWWVGKRCLGLKSREKY</sequence>
<keyword evidence="2" id="KW-0732">Signal</keyword>
<feature type="compositionally biased region" description="Polar residues" evidence="1">
    <location>
        <begin position="58"/>
        <end position="75"/>
    </location>
</feature>
<dbReference type="Ensembl" id="ENSMMDT00005019313.1">
    <property type="protein sequence ID" value="ENSMMDP00005018864.1"/>
    <property type="gene ID" value="ENSMMDG00005009405.1"/>
</dbReference>
<feature type="region of interest" description="Disordered" evidence="1">
    <location>
        <begin position="30"/>
        <end position="86"/>
    </location>
</feature>
<dbReference type="AlphaFoldDB" id="A0A667Y3V7"/>
<dbReference type="InParanoid" id="A0A667Y3V7"/>
<reference evidence="3" key="3">
    <citation type="submission" date="2025-09" db="UniProtKB">
        <authorList>
            <consortium name="Ensembl"/>
        </authorList>
    </citation>
    <scope>IDENTIFICATION</scope>
</reference>
<keyword evidence="4" id="KW-1185">Reference proteome</keyword>
<dbReference type="Proteomes" id="UP000472263">
    <property type="component" value="Chromosome 14"/>
</dbReference>
<evidence type="ECO:0000313" key="4">
    <source>
        <dbReference type="Proteomes" id="UP000472263"/>
    </source>
</evidence>
<protein>
    <submittedName>
        <fullName evidence="3">Uncharacterized protein</fullName>
    </submittedName>
</protein>
<organism evidence="3 4">
    <name type="scientific">Myripristis murdjan</name>
    <name type="common">pinecone soldierfish</name>
    <dbReference type="NCBI Taxonomy" id="586833"/>
    <lineage>
        <taxon>Eukaryota</taxon>
        <taxon>Metazoa</taxon>
        <taxon>Chordata</taxon>
        <taxon>Craniata</taxon>
        <taxon>Vertebrata</taxon>
        <taxon>Euteleostomi</taxon>
        <taxon>Actinopterygii</taxon>
        <taxon>Neopterygii</taxon>
        <taxon>Teleostei</taxon>
        <taxon>Neoteleostei</taxon>
        <taxon>Acanthomorphata</taxon>
        <taxon>Holocentriformes</taxon>
        <taxon>Holocentridae</taxon>
        <taxon>Myripristis</taxon>
    </lineage>
</organism>
<evidence type="ECO:0000256" key="2">
    <source>
        <dbReference type="SAM" id="SignalP"/>
    </source>
</evidence>
<evidence type="ECO:0000256" key="1">
    <source>
        <dbReference type="SAM" id="MobiDB-lite"/>
    </source>
</evidence>